<dbReference type="EMBL" id="LAZR01023959">
    <property type="protein sequence ID" value="KKL76720.1"/>
    <property type="molecule type" value="Genomic_DNA"/>
</dbReference>
<dbReference type="AlphaFoldDB" id="A0A0F9H516"/>
<protein>
    <submittedName>
        <fullName evidence="1">Uncharacterized protein</fullName>
    </submittedName>
</protein>
<name>A0A0F9H516_9ZZZZ</name>
<accession>A0A0F9H516</accession>
<proteinExistence type="predicted"/>
<organism evidence="1">
    <name type="scientific">marine sediment metagenome</name>
    <dbReference type="NCBI Taxonomy" id="412755"/>
    <lineage>
        <taxon>unclassified sequences</taxon>
        <taxon>metagenomes</taxon>
        <taxon>ecological metagenomes</taxon>
    </lineage>
</organism>
<comment type="caution">
    <text evidence="1">The sequence shown here is derived from an EMBL/GenBank/DDBJ whole genome shotgun (WGS) entry which is preliminary data.</text>
</comment>
<reference evidence="1" key="1">
    <citation type="journal article" date="2015" name="Nature">
        <title>Complex archaea that bridge the gap between prokaryotes and eukaryotes.</title>
        <authorList>
            <person name="Spang A."/>
            <person name="Saw J.H."/>
            <person name="Jorgensen S.L."/>
            <person name="Zaremba-Niedzwiedzka K."/>
            <person name="Martijn J."/>
            <person name="Lind A.E."/>
            <person name="van Eijk R."/>
            <person name="Schleper C."/>
            <person name="Guy L."/>
            <person name="Ettema T.J."/>
        </authorList>
    </citation>
    <scope>NUCLEOTIDE SEQUENCE</scope>
</reference>
<gene>
    <name evidence="1" type="ORF">LCGC14_2042040</name>
</gene>
<sequence length="43" mass="4796">MYAWMKNPFVRYAALAVVAYLGDTVFPAPFVAKLLEMVAVLFA</sequence>
<evidence type="ECO:0000313" key="1">
    <source>
        <dbReference type="EMBL" id="KKL76720.1"/>
    </source>
</evidence>